<feature type="compositionally biased region" description="Basic and acidic residues" evidence="1">
    <location>
        <begin position="40"/>
        <end position="52"/>
    </location>
</feature>
<evidence type="ECO:0000256" key="1">
    <source>
        <dbReference type="SAM" id="MobiDB-lite"/>
    </source>
</evidence>
<dbReference type="AlphaFoldDB" id="A0A1V4I358"/>
<evidence type="ECO:0000313" key="3">
    <source>
        <dbReference type="Proteomes" id="UP000189940"/>
    </source>
</evidence>
<dbReference type="EMBL" id="MWPQ01000003">
    <property type="protein sequence ID" value="OPH84564.1"/>
    <property type="molecule type" value="Genomic_DNA"/>
</dbReference>
<proteinExistence type="predicted"/>
<dbReference type="InterPro" id="IPR021327">
    <property type="entry name" value="DUF2934"/>
</dbReference>
<keyword evidence="3" id="KW-1185">Reference proteome</keyword>
<organism evidence="2 3">
    <name type="scientific">Nitrobacter vulgaris</name>
    <dbReference type="NCBI Taxonomy" id="29421"/>
    <lineage>
        <taxon>Bacteria</taxon>
        <taxon>Pseudomonadati</taxon>
        <taxon>Pseudomonadota</taxon>
        <taxon>Alphaproteobacteria</taxon>
        <taxon>Hyphomicrobiales</taxon>
        <taxon>Nitrobacteraceae</taxon>
        <taxon>Nitrobacter</taxon>
    </lineage>
</organism>
<sequence>MRKPHQNPTPAQIRRRAYELWQQEGFPSGKDEEFYLQAEKDLSGEEKADPISERVAWTE</sequence>
<dbReference type="OrthoDB" id="9811127at2"/>
<dbReference type="RefSeq" id="WP_079445237.1">
    <property type="nucleotide sequence ID" value="NZ_JAVDPZ010000004.1"/>
</dbReference>
<dbReference type="Pfam" id="PF11154">
    <property type="entry name" value="DUF2934"/>
    <property type="match status" value="1"/>
</dbReference>
<dbReference type="Proteomes" id="UP000189940">
    <property type="component" value="Unassembled WGS sequence"/>
</dbReference>
<evidence type="ECO:0008006" key="4">
    <source>
        <dbReference type="Google" id="ProtNLM"/>
    </source>
</evidence>
<comment type="caution">
    <text evidence="2">The sequence shown here is derived from an EMBL/GenBank/DDBJ whole genome shotgun (WGS) entry which is preliminary data.</text>
</comment>
<accession>A0A1V4I358</accession>
<name>A0A1V4I358_NITVU</name>
<gene>
    <name evidence="2" type="ORF">B2M20_00965</name>
</gene>
<reference evidence="2 3" key="1">
    <citation type="submission" date="2017-02" db="EMBL/GenBank/DDBJ databases">
        <title>Genome sequence of the nitrite-oxidizing bacterium Nitrobacter vulgaris strain Ab1.</title>
        <authorList>
            <person name="Mellbye B.L."/>
            <person name="Davis E.W."/>
            <person name="Spieck E."/>
            <person name="Chang J.H."/>
            <person name="Bottomley P.J."/>
            <person name="Sayavedra-Soto L.A."/>
        </authorList>
    </citation>
    <scope>NUCLEOTIDE SEQUENCE [LARGE SCALE GENOMIC DNA]</scope>
    <source>
        <strain evidence="2 3">Ab1</strain>
    </source>
</reference>
<evidence type="ECO:0000313" key="2">
    <source>
        <dbReference type="EMBL" id="OPH84564.1"/>
    </source>
</evidence>
<feature type="region of interest" description="Disordered" evidence="1">
    <location>
        <begin position="40"/>
        <end position="59"/>
    </location>
</feature>
<protein>
    <recommendedName>
        <fullName evidence="4">DUF2934 domain-containing protein</fullName>
    </recommendedName>
</protein>